<accession>A0A8J7YVC1</accession>
<name>A0A8J7YVC1_9ARCH</name>
<dbReference type="EMBL" id="JAACQH010000055">
    <property type="protein sequence ID" value="NCS91404.1"/>
    <property type="molecule type" value="Genomic_DNA"/>
</dbReference>
<evidence type="ECO:0000313" key="3">
    <source>
        <dbReference type="Proteomes" id="UP000738826"/>
    </source>
</evidence>
<evidence type="ECO:0000313" key="2">
    <source>
        <dbReference type="EMBL" id="NCS91404.1"/>
    </source>
</evidence>
<dbReference type="InterPro" id="IPR047654">
    <property type="entry name" value="IS1634_transpos"/>
</dbReference>
<dbReference type="Proteomes" id="UP000768163">
    <property type="component" value="Unassembled WGS sequence"/>
</dbReference>
<dbReference type="NCBIfam" id="NF033559">
    <property type="entry name" value="transpos_IS1634"/>
    <property type="match status" value="1"/>
</dbReference>
<comment type="caution">
    <text evidence="2">The sequence shown here is derived from an EMBL/GenBank/DDBJ whole genome shotgun (WGS) entry which is preliminary data.</text>
</comment>
<gene>
    <name evidence="2" type="ORF">GW779_03190</name>
    <name evidence="1" type="ORF">GW910_04220</name>
</gene>
<dbReference type="AlphaFoldDB" id="A0A8J7YVC1"/>
<protein>
    <submittedName>
        <fullName evidence="2">IS1634 family transposase</fullName>
    </submittedName>
</protein>
<dbReference type="Proteomes" id="UP000738826">
    <property type="component" value="Unassembled WGS sequence"/>
</dbReference>
<proteinExistence type="predicted"/>
<dbReference type="EMBL" id="JAACVF010000107">
    <property type="protein sequence ID" value="NCN65256.1"/>
    <property type="molecule type" value="Genomic_DNA"/>
</dbReference>
<reference evidence="2" key="1">
    <citation type="submission" date="2019-11" db="EMBL/GenBank/DDBJ databases">
        <title>Lipid analysis of CO2-rich subsurface aquifers suggests an autotrophy-based deep biosphere with lysolipids enriched in CPR bacteria.</title>
        <authorList>
            <person name="Probst A.J."/>
            <person name="Elling F.J."/>
            <person name="Castelle C.J."/>
            <person name="Zhu Q."/>
            <person name="Elvert M."/>
            <person name="Birarda G."/>
            <person name="Holman H.-Y."/>
            <person name="Lane K.R."/>
            <person name="Ladd B."/>
            <person name="Ryan M.C."/>
            <person name="Woyke T."/>
            <person name="Hinrichs K.-U."/>
            <person name="Banfield J.F."/>
        </authorList>
    </citation>
    <scope>NUCLEOTIDE SEQUENCE</scope>
    <source>
        <strain evidence="1">CG_2015-01_33_1645</strain>
        <strain evidence="2">CG_2015-04_33_537</strain>
    </source>
</reference>
<evidence type="ECO:0000313" key="1">
    <source>
        <dbReference type="EMBL" id="NCN65256.1"/>
    </source>
</evidence>
<organism evidence="2 3">
    <name type="scientific">Candidatus Altarchaeum hamiconexum</name>
    <dbReference type="NCBI Taxonomy" id="1803513"/>
    <lineage>
        <taxon>Archaea</taxon>
        <taxon>Candidatus Altarchaeota</taxon>
        <taxon>Candidatus Altiarchaeia</taxon>
        <taxon>Candidatus Altarchaeales</taxon>
        <taxon>Candidatus Altarchaeaceae</taxon>
        <taxon>Candidatus Altarchaeum</taxon>
    </lineage>
</organism>
<sequence>MEKYLYQTLKERDKDSFIIVFYDLTDSYFEGRKCMLAHSGITKSNGYREKKIVLSLLINSKGYPFAWDILEDYTADVKTLKGLLIKWKEQFKISDNEMILVFDRGMVSDANPKHLEDQKYFYIATLDKSQISNIENINIDRFETLTEENILEQITQTGFIKYNDETYYSDFGMIDDRCDVLVFNPTMFVDERKSRDEAIQKAKAYLEEENKLLLVPKKSRNKTTTGNRINEKLKKMGAIKFMDYTLDPIVIKDNNKEIKSFHITILTDTKKAKENIKKAGRTDGLWVIVTNICSKEDGLKEFMLPELISKYIDKNHIEEAFKNVKSFIKIHPFYVWTSKHIKAHYTICVLSYLLNVTIANRLRKKDIDIKSPQKVHEMFKRGIVGEIDMCKNNKTILKLVRPNYEEIEILKLFGNEHIVDKSHLKSMNINY</sequence>